<dbReference type="AlphaFoldDB" id="A0AAV7TQX7"/>
<evidence type="ECO:0000313" key="2">
    <source>
        <dbReference type="EMBL" id="KAJ1178876.1"/>
    </source>
</evidence>
<feature type="compositionally biased region" description="Basic and acidic residues" evidence="1">
    <location>
        <begin position="41"/>
        <end position="52"/>
    </location>
</feature>
<name>A0AAV7TQX7_PLEWA</name>
<accession>A0AAV7TQX7</accession>
<organism evidence="2 3">
    <name type="scientific">Pleurodeles waltl</name>
    <name type="common">Iberian ribbed newt</name>
    <dbReference type="NCBI Taxonomy" id="8319"/>
    <lineage>
        <taxon>Eukaryota</taxon>
        <taxon>Metazoa</taxon>
        <taxon>Chordata</taxon>
        <taxon>Craniata</taxon>
        <taxon>Vertebrata</taxon>
        <taxon>Euteleostomi</taxon>
        <taxon>Amphibia</taxon>
        <taxon>Batrachia</taxon>
        <taxon>Caudata</taxon>
        <taxon>Salamandroidea</taxon>
        <taxon>Salamandridae</taxon>
        <taxon>Pleurodelinae</taxon>
        <taxon>Pleurodeles</taxon>
    </lineage>
</organism>
<feature type="region of interest" description="Disordered" evidence="1">
    <location>
        <begin position="1"/>
        <end position="91"/>
    </location>
</feature>
<sequence>MGTGGGVSGKKGETRASLGGDPSIKDCTETGRPSEALPEESEAREAPSEHSGRASVKAWPPQVHAQYGENEGEWGELEGKRTTPIKASGRA</sequence>
<comment type="caution">
    <text evidence="2">The sequence shown here is derived from an EMBL/GenBank/DDBJ whole genome shotgun (WGS) entry which is preliminary data.</text>
</comment>
<evidence type="ECO:0000313" key="3">
    <source>
        <dbReference type="Proteomes" id="UP001066276"/>
    </source>
</evidence>
<gene>
    <name evidence="2" type="ORF">NDU88_004118</name>
</gene>
<dbReference type="EMBL" id="JANPWB010000006">
    <property type="protein sequence ID" value="KAJ1178876.1"/>
    <property type="molecule type" value="Genomic_DNA"/>
</dbReference>
<protein>
    <submittedName>
        <fullName evidence="2">Uncharacterized protein</fullName>
    </submittedName>
</protein>
<proteinExistence type="predicted"/>
<keyword evidence="3" id="KW-1185">Reference proteome</keyword>
<reference evidence="2" key="1">
    <citation type="journal article" date="2022" name="bioRxiv">
        <title>Sequencing and chromosome-scale assembly of the giantPleurodeles waltlgenome.</title>
        <authorList>
            <person name="Brown T."/>
            <person name="Elewa A."/>
            <person name="Iarovenko S."/>
            <person name="Subramanian E."/>
            <person name="Araus A.J."/>
            <person name="Petzold A."/>
            <person name="Susuki M."/>
            <person name="Suzuki K.-i.T."/>
            <person name="Hayashi T."/>
            <person name="Toyoda A."/>
            <person name="Oliveira C."/>
            <person name="Osipova E."/>
            <person name="Leigh N.D."/>
            <person name="Simon A."/>
            <person name="Yun M.H."/>
        </authorList>
    </citation>
    <scope>NUCLEOTIDE SEQUENCE</scope>
    <source>
        <strain evidence="2">20211129_DDA</strain>
        <tissue evidence="2">Liver</tissue>
    </source>
</reference>
<evidence type="ECO:0000256" key="1">
    <source>
        <dbReference type="SAM" id="MobiDB-lite"/>
    </source>
</evidence>
<dbReference type="Proteomes" id="UP001066276">
    <property type="component" value="Chromosome 3_2"/>
</dbReference>